<sequence>MSMTGIEILASVGKNLRKPDKKNIGTAADTSKDKDGADIGDALRSAYDEAVSEDIPEEMLDLLGKLN</sequence>
<evidence type="ECO:0000259" key="2">
    <source>
        <dbReference type="Pfam" id="PF18557"/>
    </source>
</evidence>
<reference evidence="3 4" key="1">
    <citation type="submission" date="2018-07" db="EMBL/GenBank/DDBJ databases">
        <title>Genomic Encyclopedia of Type Strains, Phase IV (KMG-IV): sequencing the most valuable type-strain genomes for metagenomic binning, comparative biology and taxonomic classification.</title>
        <authorList>
            <person name="Goeker M."/>
        </authorList>
    </citation>
    <scope>NUCLEOTIDE SEQUENCE [LARGE SCALE GENOMIC DNA]</scope>
    <source>
        <strain evidence="3 4">DSM 26725</strain>
    </source>
</reference>
<accession>A0A3D9FF01</accession>
<organism evidence="3 4">
    <name type="scientific">Parasphingopyxis lamellibrachiae</name>
    <dbReference type="NCBI Taxonomy" id="680125"/>
    <lineage>
        <taxon>Bacteria</taxon>
        <taxon>Pseudomonadati</taxon>
        <taxon>Pseudomonadota</taxon>
        <taxon>Alphaproteobacteria</taxon>
        <taxon>Sphingomonadales</taxon>
        <taxon>Sphingomonadaceae</taxon>
        <taxon>Parasphingopyxis</taxon>
    </lineage>
</organism>
<evidence type="ECO:0000313" key="4">
    <source>
        <dbReference type="Proteomes" id="UP000256310"/>
    </source>
</evidence>
<keyword evidence="4" id="KW-1185">Reference proteome</keyword>
<protein>
    <recommendedName>
        <fullName evidence="2">Anti-sigma factor NepR domain-containing protein</fullName>
    </recommendedName>
</protein>
<feature type="region of interest" description="Disordered" evidence="1">
    <location>
        <begin position="18"/>
        <end position="38"/>
    </location>
</feature>
<proteinExistence type="predicted"/>
<dbReference type="EMBL" id="QRDP01000004">
    <property type="protein sequence ID" value="RED16394.1"/>
    <property type="molecule type" value="Genomic_DNA"/>
</dbReference>
<feature type="domain" description="Anti-sigma factor NepR" evidence="2">
    <location>
        <begin position="37"/>
        <end position="66"/>
    </location>
</feature>
<dbReference type="Proteomes" id="UP000256310">
    <property type="component" value="Unassembled WGS sequence"/>
</dbReference>
<dbReference type="InterPro" id="IPR041649">
    <property type="entry name" value="NepR"/>
</dbReference>
<gene>
    <name evidence="3" type="ORF">DFR46_1417</name>
</gene>
<dbReference type="Pfam" id="PF18557">
    <property type="entry name" value="NepR"/>
    <property type="match status" value="1"/>
</dbReference>
<comment type="caution">
    <text evidence="3">The sequence shown here is derived from an EMBL/GenBank/DDBJ whole genome shotgun (WGS) entry which is preliminary data.</text>
</comment>
<dbReference type="OrthoDB" id="7580506at2"/>
<evidence type="ECO:0000256" key="1">
    <source>
        <dbReference type="SAM" id="MobiDB-lite"/>
    </source>
</evidence>
<evidence type="ECO:0000313" key="3">
    <source>
        <dbReference type="EMBL" id="RED16394.1"/>
    </source>
</evidence>
<name>A0A3D9FF01_9SPHN</name>
<dbReference type="AlphaFoldDB" id="A0A3D9FF01"/>